<proteinExistence type="predicted"/>
<evidence type="ECO:0000256" key="3">
    <source>
        <dbReference type="ARBA" id="ARBA00023125"/>
    </source>
</evidence>
<dbReference type="OMA" id="MIFHVSA"/>
<evidence type="ECO:0000256" key="4">
    <source>
        <dbReference type="ARBA" id="ARBA00023163"/>
    </source>
</evidence>
<dbReference type="PANTHER" id="PTHR31920">
    <property type="entry name" value="B3 DOMAIN-CONTAINING"/>
    <property type="match status" value="1"/>
</dbReference>
<accession>A0A2P6RMX3</accession>
<evidence type="ECO:0000256" key="6">
    <source>
        <dbReference type="SAM" id="MobiDB-lite"/>
    </source>
</evidence>
<dbReference type="SMART" id="SM01019">
    <property type="entry name" value="B3"/>
    <property type="match status" value="1"/>
</dbReference>
<name>A0A2P6RMX3_ROSCH</name>
<dbReference type="GO" id="GO:0005634">
    <property type="term" value="C:nucleus"/>
    <property type="evidence" value="ECO:0007669"/>
    <property type="project" value="UniProtKB-SubCell"/>
</dbReference>
<dbReference type="STRING" id="74649.A0A2P6RMX3"/>
<evidence type="ECO:0000313" key="8">
    <source>
        <dbReference type="EMBL" id="PRQ47786.1"/>
    </source>
</evidence>
<dbReference type="InterPro" id="IPR003340">
    <property type="entry name" value="B3_DNA-bd"/>
</dbReference>
<evidence type="ECO:0000259" key="7">
    <source>
        <dbReference type="PROSITE" id="PS50863"/>
    </source>
</evidence>
<keyword evidence="3" id="KW-0238">DNA-binding</keyword>
<dbReference type="Pfam" id="PF02362">
    <property type="entry name" value="B3"/>
    <property type="match status" value="1"/>
</dbReference>
<evidence type="ECO:0000313" key="9">
    <source>
        <dbReference type="Proteomes" id="UP000238479"/>
    </source>
</evidence>
<dbReference type="PANTHER" id="PTHR31920:SF108">
    <property type="entry name" value="B3 DOMAIN-CONTAINING TRANSCRIPTION FACTOR VRN1-LIKE"/>
    <property type="match status" value="1"/>
</dbReference>
<feature type="region of interest" description="Disordered" evidence="6">
    <location>
        <begin position="165"/>
        <end position="197"/>
    </location>
</feature>
<evidence type="ECO:0000256" key="2">
    <source>
        <dbReference type="ARBA" id="ARBA00023015"/>
    </source>
</evidence>
<dbReference type="InterPro" id="IPR015300">
    <property type="entry name" value="DNA-bd_pseudobarrel_sf"/>
</dbReference>
<dbReference type="CDD" id="cd10017">
    <property type="entry name" value="B3_DNA"/>
    <property type="match status" value="1"/>
</dbReference>
<keyword evidence="2" id="KW-0805">Transcription regulation</keyword>
<dbReference type="AlphaFoldDB" id="A0A2P6RMX3"/>
<dbReference type="Gene3D" id="2.40.330.10">
    <property type="entry name" value="DNA-binding pseudobarrel domain"/>
    <property type="match status" value="1"/>
</dbReference>
<comment type="caution">
    <text evidence="8">The sequence shown here is derived from an EMBL/GenBank/DDBJ whole genome shotgun (WGS) entry which is preliminary data.</text>
</comment>
<sequence>MSSFSRENDCRRPICCSPTPRFIQVILDDTSRDVKLGIPKKFVNEYGQCLSNSVCLKLPSGSEWEVEVTRSNGKVWFEKCWPEFSKFYSLSIGDFLVFEYEGDSEFHVFIFDISTTEIDYPIKRPKMEEAPEDEFSVEILEDIPPSPKTREKTPLPCRQSYKKMKTSLTGKTDQMFENENTEPFENPKKNKDSHCSASKIKSMEHKFKKYFL</sequence>
<keyword evidence="4" id="KW-0804">Transcription</keyword>
<feature type="domain" description="TF-B3" evidence="7">
    <location>
        <begin position="21"/>
        <end position="114"/>
    </location>
</feature>
<feature type="compositionally biased region" description="Basic and acidic residues" evidence="6">
    <location>
        <begin position="185"/>
        <end position="194"/>
    </location>
</feature>
<keyword evidence="5" id="KW-0539">Nucleus</keyword>
<dbReference type="SUPFAM" id="SSF101936">
    <property type="entry name" value="DNA-binding pseudobarrel domain"/>
    <property type="match status" value="1"/>
</dbReference>
<gene>
    <name evidence="8" type="ORF">RchiOBHm_Chr2g0103501</name>
</gene>
<dbReference type="Proteomes" id="UP000238479">
    <property type="component" value="Chromosome 2"/>
</dbReference>
<dbReference type="GO" id="GO:0003677">
    <property type="term" value="F:DNA binding"/>
    <property type="evidence" value="ECO:0007669"/>
    <property type="project" value="UniProtKB-KW"/>
</dbReference>
<evidence type="ECO:0000256" key="1">
    <source>
        <dbReference type="ARBA" id="ARBA00004123"/>
    </source>
</evidence>
<keyword evidence="9" id="KW-1185">Reference proteome</keyword>
<reference evidence="8 9" key="1">
    <citation type="journal article" date="2018" name="Nat. Genet.">
        <title>The Rosa genome provides new insights in the design of modern roses.</title>
        <authorList>
            <person name="Bendahmane M."/>
        </authorList>
    </citation>
    <scope>NUCLEOTIDE SEQUENCE [LARGE SCALE GENOMIC DNA]</scope>
    <source>
        <strain evidence="9">cv. Old Blush</strain>
    </source>
</reference>
<dbReference type="InterPro" id="IPR050655">
    <property type="entry name" value="Plant_B3_domain"/>
</dbReference>
<comment type="subcellular location">
    <subcellularLocation>
        <location evidence="1">Nucleus</location>
    </subcellularLocation>
</comment>
<dbReference type="PROSITE" id="PS50863">
    <property type="entry name" value="B3"/>
    <property type="match status" value="1"/>
</dbReference>
<dbReference type="Gramene" id="PRQ47786">
    <property type="protein sequence ID" value="PRQ47786"/>
    <property type="gene ID" value="RchiOBHm_Chr2g0103501"/>
</dbReference>
<dbReference type="EMBL" id="PDCK01000040">
    <property type="protein sequence ID" value="PRQ47786.1"/>
    <property type="molecule type" value="Genomic_DNA"/>
</dbReference>
<protein>
    <submittedName>
        <fullName evidence="8">Putative transcription factor B3-Domain family</fullName>
    </submittedName>
</protein>
<organism evidence="8 9">
    <name type="scientific">Rosa chinensis</name>
    <name type="common">China rose</name>
    <dbReference type="NCBI Taxonomy" id="74649"/>
    <lineage>
        <taxon>Eukaryota</taxon>
        <taxon>Viridiplantae</taxon>
        <taxon>Streptophyta</taxon>
        <taxon>Embryophyta</taxon>
        <taxon>Tracheophyta</taxon>
        <taxon>Spermatophyta</taxon>
        <taxon>Magnoliopsida</taxon>
        <taxon>eudicotyledons</taxon>
        <taxon>Gunneridae</taxon>
        <taxon>Pentapetalae</taxon>
        <taxon>rosids</taxon>
        <taxon>fabids</taxon>
        <taxon>Rosales</taxon>
        <taxon>Rosaceae</taxon>
        <taxon>Rosoideae</taxon>
        <taxon>Rosoideae incertae sedis</taxon>
        <taxon>Rosa</taxon>
    </lineage>
</organism>
<evidence type="ECO:0000256" key="5">
    <source>
        <dbReference type="ARBA" id="ARBA00023242"/>
    </source>
</evidence>